<dbReference type="GO" id="GO:0005576">
    <property type="term" value="C:extracellular region"/>
    <property type="evidence" value="ECO:0007669"/>
    <property type="project" value="UniProtKB-SubCell"/>
</dbReference>
<evidence type="ECO:0000313" key="7">
    <source>
        <dbReference type="EMBL" id="KAJ3596277.1"/>
    </source>
</evidence>
<sequence length="87" mass="9636">MFQRNCLAVKKYMDGPLGHYVVNVTSAARLCSKALCETKGQCVRKSPASGAMLHLNPRSFNIHRTGRSLLLTGLTRRDVLHMKGPIL</sequence>
<evidence type="ECO:0000256" key="6">
    <source>
        <dbReference type="ARBA" id="ARBA00023295"/>
    </source>
</evidence>
<dbReference type="OrthoDB" id="5796153at2759"/>
<dbReference type="GO" id="GO:0004415">
    <property type="term" value="F:hyalurononglucosaminidase activity"/>
    <property type="evidence" value="ECO:0007669"/>
    <property type="project" value="UniProtKB-EC"/>
</dbReference>
<protein>
    <recommendedName>
        <fullName evidence="4">hyaluronoglucosaminidase</fullName>
        <ecNumber evidence="4">3.2.1.35</ecNumber>
    </recommendedName>
</protein>
<dbReference type="Proteomes" id="UP001148018">
    <property type="component" value="Unassembled WGS sequence"/>
</dbReference>
<keyword evidence="6" id="KW-0378">Hydrolase</keyword>
<keyword evidence="8" id="KW-1185">Reference proteome</keyword>
<dbReference type="EC" id="3.2.1.35" evidence="4"/>
<dbReference type="InterPro" id="IPR013785">
    <property type="entry name" value="Aldolase_TIM"/>
</dbReference>
<dbReference type="GO" id="GO:0031410">
    <property type="term" value="C:cytoplasmic vesicle"/>
    <property type="evidence" value="ECO:0007669"/>
    <property type="project" value="TreeGrafter"/>
</dbReference>
<evidence type="ECO:0000256" key="2">
    <source>
        <dbReference type="ARBA" id="ARBA00004613"/>
    </source>
</evidence>
<dbReference type="GO" id="GO:0030214">
    <property type="term" value="P:hyaluronan catabolic process"/>
    <property type="evidence" value="ECO:0007669"/>
    <property type="project" value="TreeGrafter"/>
</dbReference>
<evidence type="ECO:0000256" key="5">
    <source>
        <dbReference type="ARBA" id="ARBA00022525"/>
    </source>
</evidence>
<keyword evidence="5" id="KW-0964">Secreted</keyword>
<evidence type="ECO:0000256" key="3">
    <source>
        <dbReference type="ARBA" id="ARBA00011245"/>
    </source>
</evidence>
<comment type="subunit">
    <text evidence="3">Monomer.</text>
</comment>
<dbReference type="InterPro" id="IPR018155">
    <property type="entry name" value="Hyaluronidase"/>
</dbReference>
<comment type="subcellular location">
    <subcellularLocation>
        <location evidence="2">Secreted</location>
    </subcellularLocation>
</comment>
<comment type="catalytic activity">
    <reaction evidence="1">
        <text>Random hydrolysis of (1-&gt;4)-linkages between N-acetyl-beta-D-glucosamine and D-glucuronate residues in hyaluronate.</text>
        <dbReference type="EC" id="3.2.1.35"/>
    </reaction>
</comment>
<dbReference type="AlphaFoldDB" id="A0A9Q0ID96"/>
<dbReference type="Gene3D" id="3.20.20.70">
    <property type="entry name" value="Aldolase class I"/>
    <property type="match status" value="1"/>
</dbReference>
<dbReference type="PANTHER" id="PTHR11769">
    <property type="entry name" value="HYALURONIDASE"/>
    <property type="match status" value="1"/>
</dbReference>
<keyword evidence="6" id="KW-0326">Glycosidase</keyword>
<reference evidence="7" key="1">
    <citation type="submission" date="2022-07" db="EMBL/GenBank/DDBJ databases">
        <title>Chromosome-level genome of Muraenolepis orangiensis.</title>
        <authorList>
            <person name="Kim J."/>
        </authorList>
    </citation>
    <scope>NUCLEOTIDE SEQUENCE</scope>
    <source>
        <strain evidence="7">KU_S4_2022</strain>
        <tissue evidence="7">Muscle</tissue>
    </source>
</reference>
<dbReference type="EMBL" id="JANIIK010000110">
    <property type="protein sequence ID" value="KAJ3596277.1"/>
    <property type="molecule type" value="Genomic_DNA"/>
</dbReference>
<accession>A0A9Q0ID96</accession>
<organism evidence="7 8">
    <name type="scientific">Muraenolepis orangiensis</name>
    <name type="common">Patagonian moray cod</name>
    <dbReference type="NCBI Taxonomy" id="630683"/>
    <lineage>
        <taxon>Eukaryota</taxon>
        <taxon>Metazoa</taxon>
        <taxon>Chordata</taxon>
        <taxon>Craniata</taxon>
        <taxon>Vertebrata</taxon>
        <taxon>Euteleostomi</taxon>
        <taxon>Actinopterygii</taxon>
        <taxon>Neopterygii</taxon>
        <taxon>Teleostei</taxon>
        <taxon>Neoteleostei</taxon>
        <taxon>Acanthomorphata</taxon>
        <taxon>Zeiogadaria</taxon>
        <taxon>Gadariae</taxon>
        <taxon>Gadiformes</taxon>
        <taxon>Muraenolepidoidei</taxon>
        <taxon>Muraenolepididae</taxon>
        <taxon>Muraenolepis</taxon>
    </lineage>
</organism>
<dbReference type="GO" id="GO:0005975">
    <property type="term" value="P:carbohydrate metabolic process"/>
    <property type="evidence" value="ECO:0007669"/>
    <property type="project" value="InterPro"/>
</dbReference>
<evidence type="ECO:0000256" key="4">
    <source>
        <dbReference type="ARBA" id="ARBA00012774"/>
    </source>
</evidence>
<dbReference type="PANTHER" id="PTHR11769:SF9">
    <property type="entry name" value="HYALURONIDASE"/>
    <property type="match status" value="1"/>
</dbReference>
<proteinExistence type="predicted"/>
<evidence type="ECO:0000313" key="8">
    <source>
        <dbReference type="Proteomes" id="UP001148018"/>
    </source>
</evidence>
<name>A0A9Q0ID96_9TELE</name>
<gene>
    <name evidence="7" type="ORF">NHX12_002686</name>
</gene>
<comment type="caution">
    <text evidence="7">The sequence shown here is derived from an EMBL/GenBank/DDBJ whole genome shotgun (WGS) entry which is preliminary data.</text>
</comment>
<evidence type="ECO:0000256" key="1">
    <source>
        <dbReference type="ARBA" id="ARBA00000251"/>
    </source>
</evidence>